<dbReference type="Proteomes" id="UP000501452">
    <property type="component" value="Chromosome"/>
</dbReference>
<evidence type="ECO:0000313" key="2">
    <source>
        <dbReference type="Proteomes" id="UP000501452"/>
    </source>
</evidence>
<gene>
    <name evidence="1" type="ORF">GBA63_12210</name>
</gene>
<organism evidence="1 2">
    <name type="scientific">Rubrobacter tropicus</name>
    <dbReference type="NCBI Taxonomy" id="2653851"/>
    <lineage>
        <taxon>Bacteria</taxon>
        <taxon>Bacillati</taxon>
        <taxon>Actinomycetota</taxon>
        <taxon>Rubrobacteria</taxon>
        <taxon>Rubrobacterales</taxon>
        <taxon>Rubrobacteraceae</taxon>
        <taxon>Rubrobacter</taxon>
    </lineage>
</organism>
<proteinExistence type="predicted"/>
<reference evidence="1 2" key="1">
    <citation type="submission" date="2019-10" db="EMBL/GenBank/DDBJ databases">
        <title>Rubrobacter sp nov SCSIO 52090 isolated from a deep-sea sediment in the South China Sea.</title>
        <authorList>
            <person name="Chen R.W."/>
        </authorList>
    </citation>
    <scope>NUCLEOTIDE SEQUENCE [LARGE SCALE GENOMIC DNA]</scope>
    <source>
        <strain evidence="1 2">SCSIO 52909</strain>
    </source>
</reference>
<evidence type="ECO:0008006" key="3">
    <source>
        <dbReference type="Google" id="ProtNLM"/>
    </source>
</evidence>
<dbReference type="AlphaFoldDB" id="A0A6G8QA07"/>
<name>A0A6G8QA07_9ACTN</name>
<dbReference type="KEGG" id="rub:GBA63_12210"/>
<keyword evidence="2" id="KW-1185">Reference proteome</keyword>
<sequence>MRRLVYHVSATRDGFIAGPGGEFDFFVVNDDLAETLNARFPETVERIARGRRGPASRYNGTGIIPRRKSRCGAGFEACPHDICHI</sequence>
<protein>
    <recommendedName>
        <fullName evidence="3">Bacterial bifunctional deaminase-reductase C-terminal domain-containing protein</fullName>
    </recommendedName>
</protein>
<evidence type="ECO:0000313" key="1">
    <source>
        <dbReference type="EMBL" id="QIN83315.1"/>
    </source>
</evidence>
<dbReference type="EMBL" id="CP045119">
    <property type="protein sequence ID" value="QIN83315.1"/>
    <property type="molecule type" value="Genomic_DNA"/>
</dbReference>
<accession>A0A6G8QA07</accession>
<dbReference type="RefSeq" id="WP_166176482.1">
    <property type="nucleotide sequence ID" value="NZ_CP045119.1"/>
</dbReference>